<comment type="caution">
    <text evidence="1">The sequence shown here is derived from an EMBL/GenBank/DDBJ whole genome shotgun (WGS) entry which is preliminary data.</text>
</comment>
<protein>
    <submittedName>
        <fullName evidence="1">Uncharacterized protein</fullName>
    </submittedName>
</protein>
<sequence>MVAVGLATPPRKIVHSRYQS</sequence>
<dbReference type="Proteomes" id="UP000324222">
    <property type="component" value="Unassembled WGS sequence"/>
</dbReference>
<evidence type="ECO:0000313" key="1">
    <source>
        <dbReference type="EMBL" id="MPC50083.1"/>
    </source>
</evidence>
<dbReference type="EMBL" id="VSRR010009270">
    <property type="protein sequence ID" value="MPC50083.1"/>
    <property type="molecule type" value="Genomic_DNA"/>
</dbReference>
<keyword evidence="2" id="KW-1185">Reference proteome</keyword>
<gene>
    <name evidence="1" type="ORF">E2C01_043905</name>
</gene>
<name>A0A5B7FYJ6_PORTR</name>
<dbReference type="AlphaFoldDB" id="A0A5B7FYJ6"/>
<reference evidence="1 2" key="1">
    <citation type="submission" date="2019-05" db="EMBL/GenBank/DDBJ databases">
        <title>Another draft genome of Portunus trituberculatus and its Hox gene families provides insights of decapod evolution.</title>
        <authorList>
            <person name="Jeong J.-H."/>
            <person name="Song I."/>
            <person name="Kim S."/>
            <person name="Choi T."/>
            <person name="Kim D."/>
            <person name="Ryu S."/>
            <person name="Kim W."/>
        </authorList>
    </citation>
    <scope>NUCLEOTIDE SEQUENCE [LARGE SCALE GENOMIC DNA]</scope>
    <source>
        <tissue evidence="1">Muscle</tissue>
    </source>
</reference>
<evidence type="ECO:0000313" key="2">
    <source>
        <dbReference type="Proteomes" id="UP000324222"/>
    </source>
</evidence>
<organism evidence="1 2">
    <name type="scientific">Portunus trituberculatus</name>
    <name type="common">Swimming crab</name>
    <name type="synonym">Neptunus trituberculatus</name>
    <dbReference type="NCBI Taxonomy" id="210409"/>
    <lineage>
        <taxon>Eukaryota</taxon>
        <taxon>Metazoa</taxon>
        <taxon>Ecdysozoa</taxon>
        <taxon>Arthropoda</taxon>
        <taxon>Crustacea</taxon>
        <taxon>Multicrustacea</taxon>
        <taxon>Malacostraca</taxon>
        <taxon>Eumalacostraca</taxon>
        <taxon>Eucarida</taxon>
        <taxon>Decapoda</taxon>
        <taxon>Pleocyemata</taxon>
        <taxon>Brachyura</taxon>
        <taxon>Eubrachyura</taxon>
        <taxon>Portunoidea</taxon>
        <taxon>Portunidae</taxon>
        <taxon>Portuninae</taxon>
        <taxon>Portunus</taxon>
    </lineage>
</organism>
<accession>A0A5B7FYJ6</accession>
<proteinExistence type="predicted"/>